<keyword evidence="9" id="KW-0539">Nucleus</keyword>
<dbReference type="GO" id="GO:0051315">
    <property type="term" value="P:attachment of mitotic spindle microtubules to kinetochore"/>
    <property type="evidence" value="ECO:0007669"/>
    <property type="project" value="TreeGrafter"/>
</dbReference>
<dbReference type="GO" id="GO:0051383">
    <property type="term" value="P:kinetochore organization"/>
    <property type="evidence" value="ECO:0007669"/>
    <property type="project" value="TreeGrafter"/>
</dbReference>
<evidence type="ECO:0000313" key="17">
    <source>
        <dbReference type="Proteomes" id="UP000256601"/>
    </source>
</evidence>
<keyword evidence="10" id="KW-0131">Cell cycle</keyword>
<dbReference type="EMBL" id="KZ859041">
    <property type="protein sequence ID" value="RDW24274.1"/>
    <property type="molecule type" value="Genomic_DNA"/>
</dbReference>
<dbReference type="PANTHER" id="PTHR21650">
    <property type="entry name" value="MEMBRALIN/KINETOCHORE PROTEIN NUF2"/>
    <property type="match status" value="1"/>
</dbReference>
<organism evidence="14 16">
    <name type="scientific">Yarrowia lipolytica</name>
    <name type="common">Candida lipolytica</name>
    <dbReference type="NCBI Taxonomy" id="4952"/>
    <lineage>
        <taxon>Eukaryota</taxon>
        <taxon>Fungi</taxon>
        <taxon>Dikarya</taxon>
        <taxon>Ascomycota</taxon>
        <taxon>Saccharomycotina</taxon>
        <taxon>Dipodascomycetes</taxon>
        <taxon>Dipodascales</taxon>
        <taxon>Dipodascales incertae sedis</taxon>
        <taxon>Yarrowia</taxon>
    </lineage>
</organism>
<gene>
    <name evidence="15" type="ORF">B0I71DRAFT_160409</name>
    <name evidence="14" type="ORF">YALI1_A11043g</name>
</gene>
<dbReference type="OrthoDB" id="8194677at2759"/>
<evidence type="ECO:0000256" key="11">
    <source>
        <dbReference type="ARBA" id="ARBA00023328"/>
    </source>
</evidence>
<feature type="domain" description="Kinetochore protein Nuf2 N-terminal" evidence="13">
    <location>
        <begin position="19"/>
        <end position="147"/>
    </location>
</feature>
<evidence type="ECO:0000256" key="12">
    <source>
        <dbReference type="SAM" id="Coils"/>
    </source>
</evidence>
<keyword evidence="7" id="KW-0995">Kinetochore</keyword>
<sequence length="447" mass="51227">MSMYMTPRKQKPQAVNVCWPVLDLDEIITILAGFELNLSEDQLLKPTQQVVETIYIRLVSSLLGSDLERVAEAFSQCAAQTQNESSLYDGFVLLAVQKPIFQLFQDCGVHDFSMDDILHPTAKRLRLLLSAFINYARFRECREEWALYMKQSLEEENVRMETRTQERRRKMERLKQLRLLVAENSLEDELASNEDKKAQLNKLADMNVELVEEKNNFKSRLRAVVSRLDQQQNLVNRLNGDIFALSTTVSQDPVALRSHADAMHQQVAHKKHLSDTLSQRAQKLDISIQSLKQFRIDMDALKAASQNLDTEKSNLEEIHDRHLRLSHLYDQSSLELENGNRDARRSQHECDQLEQKIQTVKHQMEKLNQAAETRMATLRRQLGVEYGEKALVLQNIGIVNEDIAAIGVASAAMREAYMVDYKNATAEAERAQANLASYVARLKNGML</sequence>
<dbReference type="Pfam" id="PF03800">
    <property type="entry name" value="Nuf2"/>
    <property type="match status" value="1"/>
</dbReference>
<evidence type="ECO:0000256" key="8">
    <source>
        <dbReference type="ARBA" id="ARBA00023054"/>
    </source>
</evidence>
<dbReference type="InterPro" id="IPR005549">
    <property type="entry name" value="Kinetochore_Nuf2_N"/>
</dbReference>
<dbReference type="GO" id="GO:0044877">
    <property type="term" value="F:protein-containing complex binding"/>
    <property type="evidence" value="ECO:0007669"/>
    <property type="project" value="TreeGrafter"/>
</dbReference>
<evidence type="ECO:0000256" key="9">
    <source>
        <dbReference type="ARBA" id="ARBA00023242"/>
    </source>
</evidence>
<dbReference type="Proteomes" id="UP000256601">
    <property type="component" value="Unassembled WGS sequence"/>
</dbReference>
<evidence type="ECO:0000313" key="14">
    <source>
        <dbReference type="EMBL" id="AOW00507.1"/>
    </source>
</evidence>
<evidence type="ECO:0000256" key="6">
    <source>
        <dbReference type="ARBA" id="ARBA00022776"/>
    </source>
</evidence>
<dbReference type="Proteomes" id="UP000182444">
    <property type="component" value="Chromosome 1A"/>
</dbReference>
<evidence type="ECO:0000256" key="4">
    <source>
        <dbReference type="ARBA" id="ARBA00022454"/>
    </source>
</evidence>
<accession>A0A1D8N4E2</accession>
<dbReference type="GeneID" id="2905899"/>
<dbReference type="OMA" id="YLKMEAH"/>
<evidence type="ECO:0000256" key="7">
    <source>
        <dbReference type="ARBA" id="ARBA00022838"/>
    </source>
</evidence>
<dbReference type="GO" id="GO:0007052">
    <property type="term" value="P:mitotic spindle organization"/>
    <property type="evidence" value="ECO:0007669"/>
    <property type="project" value="TreeGrafter"/>
</dbReference>
<reference evidence="14 16" key="1">
    <citation type="journal article" date="2016" name="PLoS ONE">
        <title>Sequence Assembly of Yarrowia lipolytica Strain W29/CLIB89 Shows Transposable Element Diversity.</title>
        <authorList>
            <person name="Magnan C."/>
            <person name="Yu J."/>
            <person name="Chang I."/>
            <person name="Jahn E."/>
            <person name="Kanomata Y."/>
            <person name="Wu J."/>
            <person name="Zeller M."/>
            <person name="Oakes M."/>
            <person name="Baldi P."/>
            <person name="Sandmeyer S."/>
        </authorList>
    </citation>
    <scope>NUCLEOTIDE SEQUENCE [LARGE SCALE GENOMIC DNA]</scope>
    <source>
        <strain evidence="14">CLIB89</strain>
        <strain evidence="16">CLIB89(W29)</strain>
    </source>
</reference>
<keyword evidence="5" id="KW-0132">Cell division</keyword>
<dbReference type="VEuPathDB" id="FungiDB:YALI1_A11043g"/>
<dbReference type="GO" id="GO:0031262">
    <property type="term" value="C:Ndc80 complex"/>
    <property type="evidence" value="ECO:0007669"/>
    <property type="project" value="InterPro"/>
</dbReference>
<evidence type="ECO:0000313" key="15">
    <source>
        <dbReference type="EMBL" id="RDW24274.1"/>
    </source>
</evidence>
<dbReference type="RefSeq" id="XP_499964.1">
    <property type="nucleotide sequence ID" value="XM_499964.1"/>
</dbReference>
<feature type="coiled-coil region" evidence="12">
    <location>
        <begin position="414"/>
        <end position="441"/>
    </location>
</feature>
<reference evidence="15 17" key="2">
    <citation type="submission" date="2018-07" db="EMBL/GenBank/DDBJ databases">
        <title>Draft Genome Assemblies for Five Robust Yarrowia lipolytica Strains Exhibiting High Lipid Production and Pentose Sugar Utilization and Sugar Alcohol Secretion from Undetoxified Lignocellulosic Biomass Hydrolysates.</title>
        <authorList>
            <consortium name="DOE Joint Genome Institute"/>
            <person name="Walker C."/>
            <person name="Ryu S."/>
            <person name="Na H."/>
            <person name="Zane M."/>
            <person name="LaButti K."/>
            <person name="Lipzen A."/>
            <person name="Haridas S."/>
            <person name="Barry K."/>
            <person name="Grigoriev I.V."/>
            <person name="Quarterman J."/>
            <person name="Slininger P."/>
            <person name="Dien B."/>
            <person name="Trinh C.T."/>
        </authorList>
    </citation>
    <scope>NUCLEOTIDE SEQUENCE [LARGE SCALE GENOMIC DNA]</scope>
    <source>
        <strain evidence="15 17">YB392</strain>
    </source>
</reference>
<dbReference type="InterPro" id="IPR038275">
    <property type="entry name" value="Nuf2_N_sf"/>
</dbReference>
<evidence type="ECO:0000313" key="16">
    <source>
        <dbReference type="Proteomes" id="UP000182444"/>
    </source>
</evidence>
<dbReference type="VEuPathDB" id="FungiDB:YALI0_A10945g"/>
<dbReference type="Gene3D" id="1.10.418.60">
    <property type="entry name" value="Ncd80 complex, Nuf2 subunit"/>
    <property type="match status" value="1"/>
</dbReference>
<evidence type="ECO:0000256" key="2">
    <source>
        <dbReference type="ARBA" id="ARBA00004629"/>
    </source>
</evidence>
<feature type="coiled-coil region" evidence="12">
    <location>
        <begin position="291"/>
        <end position="381"/>
    </location>
</feature>
<keyword evidence="6" id="KW-0498">Mitosis</keyword>
<name>A0A1D8N4E2_YARLL</name>
<evidence type="ECO:0000256" key="1">
    <source>
        <dbReference type="ARBA" id="ARBA00004123"/>
    </source>
</evidence>
<feature type="coiled-coil region" evidence="12">
    <location>
        <begin position="150"/>
        <end position="220"/>
    </location>
</feature>
<dbReference type="GO" id="GO:0005634">
    <property type="term" value="C:nucleus"/>
    <property type="evidence" value="ECO:0007669"/>
    <property type="project" value="UniProtKB-SubCell"/>
</dbReference>
<dbReference type="PANTHER" id="PTHR21650:SF2">
    <property type="entry name" value="KINETOCHORE PROTEIN NUF2"/>
    <property type="match status" value="1"/>
</dbReference>
<protein>
    <submittedName>
        <fullName evidence="15">Nuf2 family-domain-containing protein</fullName>
    </submittedName>
</protein>
<dbReference type="EMBL" id="CP017553">
    <property type="protein sequence ID" value="AOW00507.1"/>
    <property type="molecule type" value="Genomic_DNA"/>
</dbReference>
<keyword evidence="8 12" id="KW-0175">Coiled coil</keyword>
<evidence type="ECO:0000259" key="13">
    <source>
        <dbReference type="Pfam" id="PF03800"/>
    </source>
</evidence>
<dbReference type="eggNOG" id="KOG4438">
    <property type="taxonomic scope" value="Eukaryota"/>
</dbReference>
<dbReference type="KEGG" id="yli:2905899"/>
<dbReference type="AlphaFoldDB" id="A0A1D8N4E2"/>
<comment type="subcellular location">
    <subcellularLocation>
        <location evidence="2">Chromosome</location>
        <location evidence="2">Centromere</location>
        <location evidence="2">Kinetochore</location>
    </subcellularLocation>
    <subcellularLocation>
        <location evidence="1">Nucleus</location>
    </subcellularLocation>
</comment>
<evidence type="ECO:0000256" key="5">
    <source>
        <dbReference type="ARBA" id="ARBA00022618"/>
    </source>
</evidence>
<evidence type="ECO:0000256" key="10">
    <source>
        <dbReference type="ARBA" id="ARBA00023306"/>
    </source>
</evidence>
<proteinExistence type="inferred from homology"/>
<evidence type="ECO:0000256" key="3">
    <source>
        <dbReference type="ARBA" id="ARBA00005498"/>
    </source>
</evidence>
<dbReference type="GO" id="GO:0051301">
    <property type="term" value="P:cell division"/>
    <property type="evidence" value="ECO:0007669"/>
    <property type="project" value="UniProtKB-KW"/>
</dbReference>
<keyword evidence="11" id="KW-0137">Centromere</keyword>
<comment type="similarity">
    <text evidence="3">Belongs to the NUF2 family.</text>
</comment>
<dbReference type="GO" id="GO:0045132">
    <property type="term" value="P:meiotic chromosome segregation"/>
    <property type="evidence" value="ECO:0007669"/>
    <property type="project" value="TreeGrafter"/>
</dbReference>
<keyword evidence="4" id="KW-0158">Chromosome</keyword>